<keyword evidence="3" id="KW-1185">Reference proteome</keyword>
<dbReference type="RefSeq" id="WP_110566334.1">
    <property type="nucleotide sequence ID" value="NZ_PYBV01000036.1"/>
</dbReference>
<protein>
    <submittedName>
        <fullName evidence="2">Uncharacterized protein</fullName>
    </submittedName>
</protein>
<gene>
    <name evidence="2" type="ORF">C7C45_26035</name>
</gene>
<feature type="region of interest" description="Disordered" evidence="1">
    <location>
        <begin position="433"/>
        <end position="475"/>
    </location>
</feature>
<evidence type="ECO:0000256" key="1">
    <source>
        <dbReference type="SAM" id="MobiDB-lite"/>
    </source>
</evidence>
<evidence type="ECO:0000313" key="3">
    <source>
        <dbReference type="Proteomes" id="UP000248333"/>
    </source>
</evidence>
<evidence type="ECO:0000313" key="2">
    <source>
        <dbReference type="EMBL" id="PYC66187.1"/>
    </source>
</evidence>
<comment type="caution">
    <text evidence="2">The sequence shown here is derived from an EMBL/GenBank/DDBJ whole genome shotgun (WGS) entry which is preliminary data.</text>
</comment>
<dbReference type="Proteomes" id="UP000248333">
    <property type="component" value="Unassembled WGS sequence"/>
</dbReference>
<proteinExistence type="predicted"/>
<feature type="region of interest" description="Disordered" evidence="1">
    <location>
        <begin position="73"/>
        <end position="92"/>
    </location>
</feature>
<dbReference type="OrthoDB" id="3304871at2"/>
<dbReference type="AlphaFoldDB" id="A0A318NWG3"/>
<dbReference type="EMBL" id="PYBV01000036">
    <property type="protein sequence ID" value="PYC66187.1"/>
    <property type="molecule type" value="Genomic_DNA"/>
</dbReference>
<organism evidence="2 3">
    <name type="scientific">Micromonospora arborensis</name>
    <dbReference type="NCBI Taxonomy" id="2116518"/>
    <lineage>
        <taxon>Bacteria</taxon>
        <taxon>Bacillati</taxon>
        <taxon>Actinomycetota</taxon>
        <taxon>Actinomycetes</taxon>
        <taxon>Micromonosporales</taxon>
        <taxon>Micromonosporaceae</taxon>
        <taxon>Micromonospora</taxon>
    </lineage>
</organism>
<feature type="compositionally biased region" description="Polar residues" evidence="1">
    <location>
        <begin position="435"/>
        <end position="446"/>
    </location>
</feature>
<feature type="compositionally biased region" description="Low complexity" evidence="1">
    <location>
        <begin position="463"/>
        <end position="475"/>
    </location>
</feature>
<accession>A0A318NWG3</accession>
<reference evidence="2 3" key="1">
    <citation type="submission" date="2018-03" db="EMBL/GenBank/DDBJ databases">
        <title>Bioinformatic expansion and discovery of thiopeptide antibiotics.</title>
        <authorList>
            <person name="Schwalen C.J."/>
            <person name="Hudson G.A."/>
            <person name="Mitchell D.A."/>
        </authorList>
    </citation>
    <scope>NUCLEOTIDE SEQUENCE [LARGE SCALE GENOMIC DNA]</scope>
    <source>
        <strain evidence="2 3">NRRL 8041</strain>
    </source>
</reference>
<name>A0A318NWG3_9ACTN</name>
<sequence>MTVSMPDGWRISLIYPARGLLQQYRLQQRVTFLCTRCDREKTSQRVAIVDGSWLSVMCNGCCGRLLATEEKTSLQPEKATHAPENASPTNNRADEFRKDVDRLAQLLRARAERRRLAYEDRKALKALAEKNVTVVALRYAELLAEGESLIARVRGVQSIRYRSDQVAKRLAEERGRVFRQLHGRHEEWLTLARASSTAPDYLDALVMRHLGGKPLRDALATALKRRGLRSGAIDVPTEDIWAWLAGSQLDAAYAEEALPAEVKALLRLDNQGFSRVLRADANETRPNDFLVHPAVVERWEAQSGRMYDKLRLARDEIAETLGTAAPGREGLRTDHLEAAVKACARAGARSVMAELLVKELRLRAVRFHRALPMQQLRAECLREAAAEIAGADPKLAALVESACADHRAQCPRVTDPHPCATCAHEVVSHVHAHQAGQTTEPTTVPTNAPGVERTPAVPEPPEKASAPSSAGSEPEAFICSGGRQHPAPAALAVVSADTVQGTPRFGYAWMTEDGDVQAGFGKSTEPGEGMIHVICKAALALGENVSRVRVVTRDAAAAAVVQHVLRTGTVPRDQARPLTEATISLLVELAVYRQHISVYADPCPRPHRGDEVARHFAALALAAADGPDGQRRLRVELEMVARSLGRGLGGQATRPDEEGDHALWVSGQEGGAIRREELAWRTALHRMHIDGGWCALPEPRKGEQWQEGALRLRMDHEESSRVPFVATQGVTLRRRGGQWELGGIRWPQDLTPGVIVTFRWRLDSNVIKARTTLLPQPECVDDVEFRHRYDAQVVTRESAPGSDQDREVPDLSDASWVLRTLRKLGYLSVDGVAMLAEPALIRNCMAVGMPRHLHDRVPKAVEQLLRAGRLERVEGSLDADGRPWYPPRPGHVRSDLLRYVPRVHALEVQRDVRDGWGGPRHEHWVAPFVRRLPLGAEASDGQMDAHRDAVRASEVVDRPLPQGYTFVRRHRRNGLPG</sequence>